<sequence length="71" mass="7697">MTVSEGGWEKAGTMVTAVPPPHIQRTFAVGGWMLELAVRTPPQLLHPVHSPTISLNLQLSSLIAPQAEDWV</sequence>
<accession>A0AA88PCD1</accession>
<keyword evidence="2" id="KW-1185">Reference proteome</keyword>
<gene>
    <name evidence="1" type="ORF">Q8A67_018273</name>
</gene>
<protein>
    <submittedName>
        <fullName evidence="1">Uncharacterized protein</fullName>
    </submittedName>
</protein>
<reference evidence="1" key="1">
    <citation type="submission" date="2023-08" db="EMBL/GenBank/DDBJ databases">
        <title>Chromosome-level Genome Assembly of mud carp (Cirrhinus molitorella).</title>
        <authorList>
            <person name="Liu H."/>
        </authorList>
    </citation>
    <scope>NUCLEOTIDE SEQUENCE</scope>
    <source>
        <strain evidence="1">Prfri</strain>
        <tissue evidence="1">Muscle</tissue>
    </source>
</reference>
<proteinExistence type="predicted"/>
<evidence type="ECO:0000313" key="1">
    <source>
        <dbReference type="EMBL" id="KAK2881005.1"/>
    </source>
</evidence>
<evidence type="ECO:0000313" key="2">
    <source>
        <dbReference type="Proteomes" id="UP001187343"/>
    </source>
</evidence>
<comment type="caution">
    <text evidence="1">The sequence shown here is derived from an EMBL/GenBank/DDBJ whole genome shotgun (WGS) entry which is preliminary data.</text>
</comment>
<dbReference type="AlphaFoldDB" id="A0AA88PCD1"/>
<organism evidence="1 2">
    <name type="scientific">Cirrhinus molitorella</name>
    <name type="common">mud carp</name>
    <dbReference type="NCBI Taxonomy" id="172907"/>
    <lineage>
        <taxon>Eukaryota</taxon>
        <taxon>Metazoa</taxon>
        <taxon>Chordata</taxon>
        <taxon>Craniata</taxon>
        <taxon>Vertebrata</taxon>
        <taxon>Euteleostomi</taxon>
        <taxon>Actinopterygii</taxon>
        <taxon>Neopterygii</taxon>
        <taxon>Teleostei</taxon>
        <taxon>Ostariophysi</taxon>
        <taxon>Cypriniformes</taxon>
        <taxon>Cyprinidae</taxon>
        <taxon>Labeoninae</taxon>
        <taxon>Labeonini</taxon>
        <taxon>Cirrhinus</taxon>
    </lineage>
</organism>
<dbReference type="Proteomes" id="UP001187343">
    <property type="component" value="Unassembled WGS sequence"/>
</dbReference>
<dbReference type="EMBL" id="JAUYZG010000018">
    <property type="protein sequence ID" value="KAK2881005.1"/>
    <property type="molecule type" value="Genomic_DNA"/>
</dbReference>
<name>A0AA88PCD1_9TELE</name>